<name>A0A7S8C0Q2_9VIRU</name>
<organism evidence="2">
    <name type="scientific">Flavolineata virus</name>
    <dbReference type="NCBI Taxonomy" id="2787848"/>
    <lineage>
        <taxon>Viruses</taxon>
        <taxon>Riboviria</taxon>
        <taxon>Orthornavirae</taxon>
        <taxon>Negarnaviricota</taxon>
        <taxon>Polyploviricotina</taxon>
        <taxon>Insthoviricetes</taxon>
        <taxon>Articulavirales</taxon>
        <taxon>Amnoonviridae</taxon>
    </lineage>
</organism>
<proteinExistence type="predicted"/>
<sequence length="511" mass="56089">MAFLLGPGSKGNLLPGQSRHCTGEDDAVKSVERATTILNGEEFNTVHTGTMDPAAKVLGRLPVDEGEFWSSRSCCILDGEKLRSVQLAKGVNILLKRTLSPSIEELVTKVTKVGSLDEPIGETTLLELMKEGTLFKCAARLGERGRKAPRAIFLSNPFFRVMASVMEATAKKTLEMCCPVGCVSRSPLVRCSTGACTLQFENLCLSGDCTKYNEAIDASTVRKIGLAMGLGRIAEIVASMVRGKSVLLKGELKPCPGGMLMGMFNYSATAANLLYSKDSYSFSDDFVLGGRNLAEVEYRLEEMRKRVHNTSVKKTSISLNRMELNSVVMRRSGKGTPFRLAKQTMYFGVPPIAGPMNSLKTWVETLANMLDLNLISVPSADRLLNIRQAVLYVYYNNSQHLPQPVPEWYPVYLGGKTVLNWEKLASREVPDGLLCLVPGGDSPPDIKALAMAADEMAKKRRRAPFTGFEADLPPFTNSSTPVSRADVQNAKRRKENFQIKVKDVWKDISLA</sequence>
<feature type="region of interest" description="Disordered" evidence="1">
    <location>
        <begin position="468"/>
        <end position="489"/>
    </location>
</feature>
<accession>A0A7S8C0Q2</accession>
<reference evidence="2" key="1">
    <citation type="journal article" date="2020" name="Viruses">
        <title>Meta-Transcriptomic Identification of Divergent Amnoonviridae in Fish.</title>
        <authorList>
            <person name="Turnbull O.M.H."/>
            <person name="Ortiz-Baez A.S."/>
            <person name="Eden J.S."/>
            <person name="Shi M."/>
            <person name="Williamson J.E."/>
            <person name="Gaston T.F."/>
            <person name="Zhang Y.Z."/>
            <person name="Holmes E.C."/>
            <person name="Geoghegan J.L."/>
        </authorList>
    </citation>
    <scope>NUCLEOTIDE SEQUENCE</scope>
    <source>
        <strain evidence="2">A</strain>
    </source>
</reference>
<evidence type="ECO:0000313" key="2">
    <source>
        <dbReference type="EMBL" id="QPC41259.1"/>
    </source>
</evidence>
<dbReference type="EMBL" id="MW198700">
    <property type="protein sequence ID" value="QPC41259.1"/>
    <property type="molecule type" value="Viral_cRNA"/>
</dbReference>
<protein>
    <submittedName>
        <fullName evidence="2">RdRp</fullName>
    </submittedName>
</protein>
<evidence type="ECO:0000256" key="1">
    <source>
        <dbReference type="SAM" id="MobiDB-lite"/>
    </source>
</evidence>